<evidence type="ECO:0000313" key="3">
    <source>
        <dbReference type="EMBL" id="AUG31303.1"/>
    </source>
</evidence>
<feature type="domain" description="Beta-defensin-like" evidence="2">
    <location>
        <begin position="28"/>
        <end position="60"/>
    </location>
</feature>
<sequence length="66" mass="7601">MRTLYLLFAVSLFMVQIAPGFFQIYGNTKLCKLNGGSCFLRSCPRQFVSFGTCTRECMCCIRRTRD</sequence>
<dbReference type="InterPro" id="IPR001855">
    <property type="entry name" value="Defensin_beta-like"/>
</dbReference>
<organism evidence="3">
    <name type="scientific">Alligator sinensis</name>
    <name type="common">Chinese alligator</name>
    <dbReference type="NCBI Taxonomy" id="38654"/>
    <lineage>
        <taxon>Eukaryota</taxon>
        <taxon>Metazoa</taxon>
        <taxon>Chordata</taxon>
        <taxon>Craniata</taxon>
        <taxon>Vertebrata</taxon>
        <taxon>Euteleostomi</taxon>
        <taxon>Archelosauria</taxon>
        <taxon>Archosauria</taxon>
        <taxon>Crocodylia</taxon>
        <taxon>Alligatoridae</taxon>
        <taxon>Alligatorinae</taxon>
        <taxon>Alligator</taxon>
    </lineage>
</organism>
<dbReference type="SUPFAM" id="SSF57392">
    <property type="entry name" value="Defensin-like"/>
    <property type="match status" value="1"/>
</dbReference>
<dbReference type="EMBL" id="MG519849">
    <property type="protein sequence ID" value="AUG31303.1"/>
    <property type="molecule type" value="mRNA"/>
</dbReference>
<dbReference type="Pfam" id="PF00711">
    <property type="entry name" value="Defensin_beta"/>
    <property type="match status" value="1"/>
</dbReference>
<evidence type="ECO:0000259" key="2">
    <source>
        <dbReference type="Pfam" id="PF00711"/>
    </source>
</evidence>
<keyword evidence="1" id="KW-0732">Signal</keyword>
<dbReference type="AlphaFoldDB" id="A0A2H4ZLE3"/>
<reference evidence="3" key="1">
    <citation type="submission" date="2017-11" db="EMBL/GenBank/DDBJ databases">
        <authorList>
            <person name="Han C.G."/>
        </authorList>
    </citation>
    <scope>NUCLEOTIDE SEQUENCE</scope>
</reference>
<feature type="signal peptide" evidence="1">
    <location>
        <begin position="1"/>
        <end position="20"/>
    </location>
</feature>
<accession>A0A2H4ZLE3</accession>
<dbReference type="GO" id="GO:0005576">
    <property type="term" value="C:extracellular region"/>
    <property type="evidence" value="ECO:0007669"/>
    <property type="project" value="InterPro"/>
</dbReference>
<feature type="chain" id="PRO_5014180173" evidence="1">
    <location>
        <begin position="21"/>
        <end position="66"/>
    </location>
</feature>
<name>A0A2H4ZLE3_ALLSI</name>
<protein>
    <submittedName>
        <fullName evidence="3">Antimicrobial-peptide</fullName>
    </submittedName>
</protein>
<evidence type="ECO:0000256" key="1">
    <source>
        <dbReference type="SAM" id="SignalP"/>
    </source>
</evidence>
<reference evidence="3" key="2">
    <citation type="journal article" date="2018" name="Dev. Comp. Immunol.">
        <title>A crucial role of paralogous ?-defensin genes in the Chinese alligator innate immune system revealed by the first determination of a Crocodilia defensin cluster.</title>
        <authorList>
            <person name="Tang K.Y."/>
            <person name="Wang X."/>
            <person name="Wan Q.H."/>
            <person name="Fang S.G."/>
        </authorList>
    </citation>
    <scope>NUCLEOTIDE SEQUENCE</scope>
</reference>
<proteinExistence type="evidence at transcript level"/>
<dbReference type="GO" id="GO:0006952">
    <property type="term" value="P:defense response"/>
    <property type="evidence" value="ECO:0007669"/>
    <property type="project" value="InterPro"/>
</dbReference>
<dbReference type="SMR" id="A0A2H4ZLE3"/>